<protein>
    <submittedName>
        <fullName evidence="2">Uncharacterized protein</fullName>
    </submittedName>
</protein>
<accession>A0A3A2ZVM7</accession>
<feature type="compositionally biased region" description="Polar residues" evidence="1">
    <location>
        <begin position="137"/>
        <end position="153"/>
    </location>
</feature>
<organism evidence="2 3">
    <name type="scientific">Aspergillus sclerotialis</name>
    <dbReference type="NCBI Taxonomy" id="2070753"/>
    <lineage>
        <taxon>Eukaryota</taxon>
        <taxon>Fungi</taxon>
        <taxon>Dikarya</taxon>
        <taxon>Ascomycota</taxon>
        <taxon>Pezizomycotina</taxon>
        <taxon>Eurotiomycetes</taxon>
        <taxon>Eurotiomycetidae</taxon>
        <taxon>Eurotiales</taxon>
        <taxon>Aspergillaceae</taxon>
        <taxon>Aspergillus</taxon>
        <taxon>Aspergillus subgen. Polypaecilum</taxon>
    </lineage>
</organism>
<evidence type="ECO:0000313" key="3">
    <source>
        <dbReference type="Proteomes" id="UP000266188"/>
    </source>
</evidence>
<feature type="compositionally biased region" description="Basic residues" evidence="1">
    <location>
        <begin position="31"/>
        <end position="40"/>
    </location>
</feature>
<feature type="region of interest" description="Disordered" evidence="1">
    <location>
        <begin position="1"/>
        <end position="46"/>
    </location>
</feature>
<gene>
    <name evidence="2" type="ORF">PHISCL_00525</name>
</gene>
<reference evidence="3" key="1">
    <citation type="submission" date="2017-02" db="EMBL/GenBank/DDBJ databases">
        <authorList>
            <person name="Tafer H."/>
            <person name="Lopandic K."/>
        </authorList>
    </citation>
    <scope>NUCLEOTIDE SEQUENCE [LARGE SCALE GENOMIC DNA]</scope>
    <source>
        <strain evidence="3">CBS 366.77</strain>
    </source>
</reference>
<feature type="compositionally biased region" description="Acidic residues" evidence="1">
    <location>
        <begin position="157"/>
        <end position="168"/>
    </location>
</feature>
<sequence>MSLKRKASYPAITPSNGRALATGLDDTPRHLNSRTRKRFRNDRPSDEVVYENTLRWLFSAQQQQQQQQDSVHSHDEDMMNLESFPPPNTVDPRQHTLLKFFKPSRPSSTRPPPNTGMWKGDALSRDPIQHHALEMKSPTSSIATGTNSPSSQRTDIDMEMDSGSDESAQDSKRWVGGLGWM</sequence>
<keyword evidence="3" id="KW-1185">Reference proteome</keyword>
<evidence type="ECO:0000313" key="2">
    <source>
        <dbReference type="EMBL" id="RJE27172.1"/>
    </source>
</evidence>
<comment type="caution">
    <text evidence="2">The sequence shown here is derived from an EMBL/GenBank/DDBJ whole genome shotgun (WGS) entry which is preliminary data.</text>
</comment>
<feature type="region of interest" description="Disordered" evidence="1">
    <location>
        <begin position="60"/>
        <end position="122"/>
    </location>
</feature>
<dbReference type="OrthoDB" id="5336357at2759"/>
<proteinExistence type="predicted"/>
<dbReference type="STRING" id="2070753.A0A3A2ZVM7"/>
<dbReference type="Proteomes" id="UP000266188">
    <property type="component" value="Unassembled WGS sequence"/>
</dbReference>
<dbReference type="EMBL" id="MVGC01000008">
    <property type="protein sequence ID" value="RJE27172.1"/>
    <property type="molecule type" value="Genomic_DNA"/>
</dbReference>
<feature type="region of interest" description="Disordered" evidence="1">
    <location>
        <begin position="134"/>
        <end position="181"/>
    </location>
</feature>
<evidence type="ECO:0000256" key="1">
    <source>
        <dbReference type="SAM" id="MobiDB-lite"/>
    </source>
</evidence>
<dbReference type="AlphaFoldDB" id="A0A3A2ZVM7"/>
<name>A0A3A2ZVM7_9EURO</name>